<accession>A0AB37E6R8</accession>
<evidence type="ECO:0000256" key="1">
    <source>
        <dbReference type="SAM" id="MobiDB-lite"/>
    </source>
</evidence>
<evidence type="ECO:0008006" key="5">
    <source>
        <dbReference type="Google" id="ProtNLM"/>
    </source>
</evidence>
<evidence type="ECO:0000256" key="2">
    <source>
        <dbReference type="SAM" id="SignalP"/>
    </source>
</evidence>
<organism evidence="3 4">
    <name type="scientific">Brevundimonas mediterranea</name>
    <dbReference type="NCBI Taxonomy" id="74329"/>
    <lineage>
        <taxon>Bacteria</taxon>
        <taxon>Pseudomonadati</taxon>
        <taxon>Pseudomonadota</taxon>
        <taxon>Alphaproteobacteria</taxon>
        <taxon>Caulobacterales</taxon>
        <taxon>Caulobacteraceae</taxon>
        <taxon>Brevundimonas</taxon>
    </lineage>
</organism>
<keyword evidence="2" id="KW-0732">Signal</keyword>
<dbReference type="EMBL" id="CP048751">
    <property type="protein sequence ID" value="QIH72650.1"/>
    <property type="molecule type" value="Genomic_DNA"/>
</dbReference>
<name>A0AB37E6R8_9CAUL</name>
<gene>
    <name evidence="3" type="ORF">GYM46_06595</name>
</gene>
<dbReference type="KEGG" id="bmed:GYM46_06595"/>
<dbReference type="RefSeq" id="WP_035309448.1">
    <property type="nucleotide sequence ID" value="NZ_CP048751.1"/>
</dbReference>
<reference evidence="3 4" key="1">
    <citation type="submission" date="2020-01" db="EMBL/GenBank/DDBJ databases">
        <authorList>
            <person name="Wang S."/>
        </authorList>
    </citation>
    <scope>NUCLEOTIDE SEQUENCE [LARGE SCALE GENOMIC DNA]</scope>
    <source>
        <strain evidence="3 4">D151-2-6</strain>
    </source>
</reference>
<sequence length="110" mass="11767">MTRTRWMAALFALIVAMFALAPIVEAAECGVELPSAHQILAGDVDDNRDQGQQPMHGACSHGHCHHSGSVVTPDLTTATKAADLRADHAFPLDDLRVSYAPDGLERPPRG</sequence>
<dbReference type="AlphaFoldDB" id="A0AB37E6R8"/>
<proteinExistence type="predicted"/>
<protein>
    <recommendedName>
        <fullName evidence="5">DUF2946 domain-containing protein</fullName>
    </recommendedName>
</protein>
<evidence type="ECO:0000313" key="3">
    <source>
        <dbReference type="EMBL" id="QIH72650.1"/>
    </source>
</evidence>
<feature type="chain" id="PRO_5044243697" description="DUF2946 domain-containing protein" evidence="2">
    <location>
        <begin position="22"/>
        <end position="110"/>
    </location>
</feature>
<feature type="signal peptide" evidence="2">
    <location>
        <begin position="1"/>
        <end position="21"/>
    </location>
</feature>
<evidence type="ECO:0000313" key="4">
    <source>
        <dbReference type="Proteomes" id="UP000501325"/>
    </source>
</evidence>
<dbReference type="Proteomes" id="UP000501325">
    <property type="component" value="Chromosome"/>
</dbReference>
<feature type="region of interest" description="Disordered" evidence="1">
    <location>
        <begin position="44"/>
        <end position="63"/>
    </location>
</feature>